<comment type="caution">
    <text evidence="1">The sequence shown here is derived from an EMBL/GenBank/DDBJ whole genome shotgun (WGS) entry which is preliminary data.</text>
</comment>
<protein>
    <submittedName>
        <fullName evidence="1">Uncharacterized protein</fullName>
    </submittedName>
</protein>
<evidence type="ECO:0000313" key="2">
    <source>
        <dbReference type="Proteomes" id="UP000807115"/>
    </source>
</evidence>
<gene>
    <name evidence="1" type="ORF">BDA96_09G233900</name>
</gene>
<reference evidence="1" key="2">
    <citation type="submission" date="2020-10" db="EMBL/GenBank/DDBJ databases">
        <authorList>
            <person name="Cooper E.A."/>
            <person name="Brenton Z.W."/>
            <person name="Flinn B.S."/>
            <person name="Jenkins J."/>
            <person name="Shu S."/>
            <person name="Flowers D."/>
            <person name="Luo F."/>
            <person name="Wang Y."/>
            <person name="Xia P."/>
            <person name="Barry K."/>
            <person name="Daum C."/>
            <person name="Lipzen A."/>
            <person name="Yoshinaga Y."/>
            <person name="Schmutz J."/>
            <person name="Saski C."/>
            <person name="Vermerris W."/>
            <person name="Kresovich S."/>
        </authorList>
    </citation>
    <scope>NUCLEOTIDE SEQUENCE</scope>
</reference>
<proteinExistence type="predicted"/>
<dbReference type="AlphaFoldDB" id="A0A921U5Z5"/>
<organism evidence="1 2">
    <name type="scientific">Sorghum bicolor</name>
    <name type="common">Sorghum</name>
    <name type="synonym">Sorghum vulgare</name>
    <dbReference type="NCBI Taxonomy" id="4558"/>
    <lineage>
        <taxon>Eukaryota</taxon>
        <taxon>Viridiplantae</taxon>
        <taxon>Streptophyta</taxon>
        <taxon>Embryophyta</taxon>
        <taxon>Tracheophyta</taxon>
        <taxon>Spermatophyta</taxon>
        <taxon>Magnoliopsida</taxon>
        <taxon>Liliopsida</taxon>
        <taxon>Poales</taxon>
        <taxon>Poaceae</taxon>
        <taxon>PACMAD clade</taxon>
        <taxon>Panicoideae</taxon>
        <taxon>Andropogonodae</taxon>
        <taxon>Andropogoneae</taxon>
        <taxon>Sorghinae</taxon>
        <taxon>Sorghum</taxon>
    </lineage>
</organism>
<dbReference type="EMBL" id="CM027688">
    <property type="protein sequence ID" value="KAG0519086.1"/>
    <property type="molecule type" value="Genomic_DNA"/>
</dbReference>
<sequence length="90" mass="10151">MGLYIYLYPVDVCLAPTNGMSCSPSLQNTRSYPSSPISILKLPVTSSVAKWHMMYFYRVFPVLPKHQQNIYSNLLLACCMHIGPTSTTVY</sequence>
<name>A0A921U5Z5_SORBI</name>
<dbReference type="Proteomes" id="UP000807115">
    <property type="component" value="Chromosome 9"/>
</dbReference>
<reference evidence="1" key="1">
    <citation type="journal article" date="2019" name="BMC Genomics">
        <title>A new reference genome for Sorghum bicolor reveals high levels of sequence similarity between sweet and grain genotypes: implications for the genetics of sugar metabolism.</title>
        <authorList>
            <person name="Cooper E.A."/>
            <person name="Brenton Z.W."/>
            <person name="Flinn B.S."/>
            <person name="Jenkins J."/>
            <person name="Shu S."/>
            <person name="Flowers D."/>
            <person name="Luo F."/>
            <person name="Wang Y."/>
            <person name="Xia P."/>
            <person name="Barry K."/>
            <person name="Daum C."/>
            <person name="Lipzen A."/>
            <person name="Yoshinaga Y."/>
            <person name="Schmutz J."/>
            <person name="Saski C."/>
            <person name="Vermerris W."/>
            <person name="Kresovich S."/>
        </authorList>
    </citation>
    <scope>NUCLEOTIDE SEQUENCE</scope>
</reference>
<evidence type="ECO:0000313" key="1">
    <source>
        <dbReference type="EMBL" id="KAG0519086.1"/>
    </source>
</evidence>
<accession>A0A921U5Z5</accession>